<name>A0A6J5M473_9CAUD</name>
<protein>
    <submittedName>
        <fullName evidence="1">Uncharacterized protein</fullName>
    </submittedName>
</protein>
<reference evidence="1" key="1">
    <citation type="submission" date="2020-04" db="EMBL/GenBank/DDBJ databases">
        <authorList>
            <person name="Chiriac C."/>
            <person name="Salcher M."/>
            <person name="Ghai R."/>
            <person name="Kavagutti S V."/>
        </authorList>
    </citation>
    <scope>NUCLEOTIDE SEQUENCE</scope>
</reference>
<proteinExistence type="predicted"/>
<dbReference type="EMBL" id="LR796401">
    <property type="protein sequence ID" value="CAB4141785.1"/>
    <property type="molecule type" value="Genomic_DNA"/>
</dbReference>
<evidence type="ECO:0000313" key="1">
    <source>
        <dbReference type="EMBL" id="CAB4141785.1"/>
    </source>
</evidence>
<organism evidence="1">
    <name type="scientific">uncultured Caudovirales phage</name>
    <dbReference type="NCBI Taxonomy" id="2100421"/>
    <lineage>
        <taxon>Viruses</taxon>
        <taxon>Duplodnaviria</taxon>
        <taxon>Heunggongvirae</taxon>
        <taxon>Uroviricota</taxon>
        <taxon>Caudoviricetes</taxon>
        <taxon>Peduoviridae</taxon>
        <taxon>Maltschvirus</taxon>
        <taxon>Maltschvirus maltsch</taxon>
    </lineage>
</organism>
<sequence>MIGWRPNREERKARKRTMIFAKGYAKGFEQGSAEMKEYLAEQIIYSLNQDAVLRMTVDTDTLERVVEVIEAVRDIGKA</sequence>
<accession>A0A6J5M473</accession>
<gene>
    <name evidence="1" type="ORF">UFOVP419_15</name>
</gene>